<feature type="region of interest" description="Disordered" evidence="7">
    <location>
        <begin position="578"/>
        <end position="612"/>
    </location>
</feature>
<evidence type="ECO:0000256" key="4">
    <source>
        <dbReference type="ARBA" id="ARBA00022833"/>
    </source>
</evidence>
<dbReference type="PROSITE" id="PS50178">
    <property type="entry name" value="ZF_FYVE"/>
    <property type="match status" value="1"/>
</dbReference>
<dbReference type="STRING" id="1076935.U4L999"/>
<gene>
    <name evidence="9" type="ORF">PCON_01218</name>
</gene>
<dbReference type="InterPro" id="IPR011011">
    <property type="entry name" value="Znf_FYVE_PHD"/>
</dbReference>
<dbReference type="OrthoDB" id="166134at2759"/>
<keyword evidence="5" id="KW-0234">DNA repair</keyword>
<evidence type="ECO:0000259" key="8">
    <source>
        <dbReference type="PROSITE" id="PS50178"/>
    </source>
</evidence>
<evidence type="ECO:0000256" key="2">
    <source>
        <dbReference type="ARBA" id="ARBA00022763"/>
    </source>
</evidence>
<dbReference type="SUPFAM" id="SSF140125">
    <property type="entry name" value="Rabenosyn-5 Rab-binding domain-like"/>
    <property type="match status" value="1"/>
</dbReference>
<dbReference type="CDD" id="cd15737">
    <property type="entry name" value="FYVE2_Vac1p_like"/>
    <property type="match status" value="1"/>
</dbReference>
<feature type="region of interest" description="Disordered" evidence="7">
    <location>
        <begin position="1"/>
        <end position="94"/>
    </location>
</feature>
<proteinExistence type="predicted"/>
<dbReference type="GO" id="GO:0008270">
    <property type="term" value="F:zinc ion binding"/>
    <property type="evidence" value="ECO:0007669"/>
    <property type="project" value="UniProtKB-KW"/>
</dbReference>
<keyword evidence="2" id="KW-0227">DNA damage</keyword>
<dbReference type="InterPro" id="IPR013087">
    <property type="entry name" value="Znf_C2H2_type"/>
</dbReference>
<dbReference type="Gene3D" id="3.30.40.10">
    <property type="entry name" value="Zinc/RING finger domain, C3HC4 (zinc finger)"/>
    <property type="match status" value="2"/>
</dbReference>
<keyword evidence="10" id="KW-1185">Reference proteome</keyword>
<dbReference type="Gene3D" id="4.10.860.20">
    <property type="entry name" value="Rabenosyn, Rab binding domain"/>
    <property type="match status" value="1"/>
</dbReference>
<feature type="compositionally biased region" description="Polar residues" evidence="7">
    <location>
        <begin position="74"/>
        <end position="90"/>
    </location>
</feature>
<dbReference type="GO" id="GO:0006281">
    <property type="term" value="P:DNA repair"/>
    <property type="evidence" value="ECO:0007669"/>
    <property type="project" value="UniProtKB-KW"/>
</dbReference>
<dbReference type="AlphaFoldDB" id="U4L999"/>
<accession>U4L999</accession>
<dbReference type="InterPro" id="IPR036531">
    <property type="entry name" value="Rbsn_Rab-bd_sf"/>
</dbReference>
<feature type="compositionally biased region" description="Polar residues" evidence="7">
    <location>
        <begin position="23"/>
        <end position="36"/>
    </location>
</feature>
<keyword evidence="3 6" id="KW-0863">Zinc-finger</keyword>
<dbReference type="InterPro" id="IPR017455">
    <property type="entry name" value="Znf_FYVE-rel"/>
</dbReference>
<sequence length="669" mass="74132">MASPRPTPLAVPPVSPRAAGEARQSSTAQSIQSKPPTTRPKRVLGSTATATNFKPRSTRDQQTHTPSSSVSVSNARLSPSASEVSFTSRSDVSRGPEGLVCPICSEEMMTLLQLNRHLDDLHAEVESFEKDDITTWFRKRMLKAKTFQPVAVLNQKLKGLDVFETNEVPAIQQQQQQQQYPGQTIQPYASTTPQPDADFYVTRSHWQKSYGDDYCLDPSCQRPLGVVNGCVNCRKCGKLFCEEHTMYQIKLSRSAQHEPVRGYWSRVCETCYKSRVGYNDHNGIHQDHTSFFTEKRKAKVERQALEVHRAEKRLTRLTQLLTSPSPSPPPDQGNGFMKGIKPLLQNQRRALEQSVVAWEDDAKVTNCPCCTQTFSRFSLQKHHCRVCGAVVCGDLRTGCSKEIPFDVTAPVEKPTPSTAVVTINIRICAPCNTTIFSKRDFEASISIQPQYVRSYSTLVSFQTGILEQLPRFTKMVETIHKSKNRDKVVEAVKMKRRLIDTLAKIDGVAKVIATGATDNTAEHKLRRAVALATANWGTTVGMKVKTASTMLDAVVAATRPTAKQEIAARLGKPLPSPLAIDSGASSPVSSNGATTPKALMSPPIRDQTEREEDERREIVVVLEEQKFLVLQMLEEAKKRRRFDEVEVLAGSLDEIEAEIKALGGGVLGV</sequence>
<feature type="compositionally biased region" description="Polar residues" evidence="7">
    <location>
        <begin position="583"/>
        <end position="594"/>
    </location>
</feature>
<evidence type="ECO:0000256" key="7">
    <source>
        <dbReference type="SAM" id="MobiDB-lite"/>
    </source>
</evidence>
<dbReference type="eggNOG" id="KOG1842">
    <property type="taxonomic scope" value="Eukaryota"/>
</dbReference>
<dbReference type="InterPro" id="IPR021565">
    <property type="entry name" value="Rbsn_Rab-bd"/>
</dbReference>
<name>U4L999_PYROM</name>
<evidence type="ECO:0000256" key="1">
    <source>
        <dbReference type="ARBA" id="ARBA00022723"/>
    </source>
</evidence>
<dbReference type="InterPro" id="IPR006642">
    <property type="entry name" value="Rad18_UBZ4"/>
</dbReference>
<protein>
    <submittedName>
        <fullName evidence="9">Similar to Vacuolar segregation protein pep7 acc. no. O13786</fullName>
    </submittedName>
</protein>
<organism evidence="9 10">
    <name type="scientific">Pyronema omphalodes (strain CBS 100304)</name>
    <name type="common">Pyronema confluens</name>
    <dbReference type="NCBI Taxonomy" id="1076935"/>
    <lineage>
        <taxon>Eukaryota</taxon>
        <taxon>Fungi</taxon>
        <taxon>Dikarya</taxon>
        <taxon>Ascomycota</taxon>
        <taxon>Pezizomycotina</taxon>
        <taxon>Pezizomycetes</taxon>
        <taxon>Pezizales</taxon>
        <taxon>Pyronemataceae</taxon>
        <taxon>Pyronema</taxon>
    </lineage>
</organism>
<keyword evidence="1" id="KW-0479">Metal-binding</keyword>
<dbReference type="GO" id="GO:0003677">
    <property type="term" value="F:DNA binding"/>
    <property type="evidence" value="ECO:0007669"/>
    <property type="project" value="InterPro"/>
</dbReference>
<dbReference type="SMART" id="SM00734">
    <property type="entry name" value="ZnF_Rad18"/>
    <property type="match status" value="1"/>
</dbReference>
<dbReference type="SUPFAM" id="SSF57903">
    <property type="entry name" value="FYVE/PHD zinc finger"/>
    <property type="match status" value="2"/>
</dbReference>
<dbReference type="InterPro" id="IPR013083">
    <property type="entry name" value="Znf_RING/FYVE/PHD"/>
</dbReference>
<feature type="domain" description="FYVE-type" evidence="8">
    <location>
        <begin position="361"/>
        <end position="436"/>
    </location>
</feature>
<feature type="compositionally biased region" description="Polar residues" evidence="7">
    <location>
        <begin position="46"/>
        <end position="55"/>
    </location>
</feature>
<evidence type="ECO:0000313" key="9">
    <source>
        <dbReference type="EMBL" id="CCX14992.1"/>
    </source>
</evidence>
<dbReference type="SMART" id="SM00064">
    <property type="entry name" value="FYVE"/>
    <property type="match status" value="2"/>
</dbReference>
<dbReference type="Proteomes" id="UP000018144">
    <property type="component" value="Unassembled WGS sequence"/>
</dbReference>
<dbReference type="GO" id="GO:0016567">
    <property type="term" value="P:protein ubiquitination"/>
    <property type="evidence" value="ECO:0007669"/>
    <property type="project" value="TreeGrafter"/>
</dbReference>
<dbReference type="PANTHER" id="PTHR23164:SF29">
    <property type="entry name" value="E3 UBIQUITIN-PROTEIN LIGASE PIB1"/>
    <property type="match status" value="1"/>
</dbReference>
<reference evidence="9 10" key="1">
    <citation type="journal article" date="2013" name="PLoS Genet.">
        <title>The genome and development-dependent transcriptomes of Pyronema confluens: a window into fungal evolution.</title>
        <authorList>
            <person name="Traeger S."/>
            <person name="Altegoer F."/>
            <person name="Freitag M."/>
            <person name="Gabaldon T."/>
            <person name="Kempken F."/>
            <person name="Kumar A."/>
            <person name="Marcet-Houben M."/>
            <person name="Poggeler S."/>
            <person name="Stajich J.E."/>
            <person name="Nowrousian M."/>
        </authorList>
    </citation>
    <scope>NUCLEOTIDE SEQUENCE [LARGE SCALE GENOMIC DNA]</scope>
    <source>
        <strain evidence="10">CBS 100304</strain>
        <tissue evidence="9">Vegetative mycelium</tissue>
    </source>
</reference>
<dbReference type="Pfam" id="PF11464">
    <property type="entry name" value="Rbsn"/>
    <property type="match status" value="1"/>
</dbReference>
<dbReference type="EMBL" id="HF936108">
    <property type="protein sequence ID" value="CCX14992.1"/>
    <property type="molecule type" value="Genomic_DNA"/>
</dbReference>
<dbReference type="Pfam" id="PF01363">
    <property type="entry name" value="FYVE"/>
    <property type="match status" value="2"/>
</dbReference>
<evidence type="ECO:0000256" key="3">
    <source>
        <dbReference type="ARBA" id="ARBA00022771"/>
    </source>
</evidence>
<dbReference type="OMA" id="DDVHQNL"/>
<evidence type="ECO:0000313" key="10">
    <source>
        <dbReference type="Proteomes" id="UP000018144"/>
    </source>
</evidence>
<evidence type="ECO:0000256" key="5">
    <source>
        <dbReference type="ARBA" id="ARBA00023204"/>
    </source>
</evidence>
<evidence type="ECO:0000256" key="6">
    <source>
        <dbReference type="PROSITE-ProRule" id="PRU00091"/>
    </source>
</evidence>
<dbReference type="CDD" id="cd15761">
    <property type="entry name" value="FYVE1_Vac1p_like"/>
    <property type="match status" value="1"/>
</dbReference>
<keyword evidence="4" id="KW-0862">Zinc</keyword>
<feature type="compositionally biased region" description="Pro residues" evidence="7">
    <location>
        <begin position="1"/>
        <end position="15"/>
    </location>
</feature>
<dbReference type="PANTHER" id="PTHR23164">
    <property type="entry name" value="EARLY ENDOSOME ANTIGEN 1"/>
    <property type="match status" value="1"/>
</dbReference>
<dbReference type="PROSITE" id="PS00028">
    <property type="entry name" value="ZINC_FINGER_C2H2_1"/>
    <property type="match status" value="1"/>
</dbReference>
<dbReference type="InterPro" id="IPR000306">
    <property type="entry name" value="Znf_FYVE"/>
</dbReference>